<keyword evidence="1" id="KW-0812">Transmembrane</keyword>
<dbReference type="EMBL" id="JABBNU010000012">
    <property type="protein sequence ID" value="NMM50332.1"/>
    <property type="molecule type" value="Genomic_DNA"/>
</dbReference>
<name>A0A848JBD1_9BACT</name>
<protein>
    <submittedName>
        <fullName evidence="2">Uncharacterized protein</fullName>
    </submittedName>
</protein>
<keyword evidence="3" id="KW-1185">Reference proteome</keyword>
<evidence type="ECO:0000256" key="1">
    <source>
        <dbReference type="SAM" id="Phobius"/>
    </source>
</evidence>
<dbReference type="RefSeq" id="WP_169684696.1">
    <property type="nucleotide sequence ID" value="NZ_JABBNU010000012.1"/>
</dbReference>
<evidence type="ECO:0000313" key="3">
    <source>
        <dbReference type="Proteomes" id="UP000559010"/>
    </source>
</evidence>
<dbReference type="Proteomes" id="UP000559010">
    <property type="component" value="Unassembled WGS sequence"/>
</dbReference>
<dbReference type="AlphaFoldDB" id="A0A848JBD1"/>
<reference evidence="2 3" key="1">
    <citation type="submission" date="2020-04" db="EMBL/GenBank/DDBJ databases">
        <title>Flammeovirgaceae bacterium KN852 isolated from deep sea.</title>
        <authorList>
            <person name="Zhang D.-C."/>
        </authorList>
    </citation>
    <scope>NUCLEOTIDE SEQUENCE [LARGE SCALE GENOMIC DNA]</scope>
    <source>
        <strain evidence="2 3">KN852</strain>
    </source>
</reference>
<feature type="transmembrane region" description="Helical" evidence="1">
    <location>
        <begin position="24"/>
        <end position="46"/>
    </location>
</feature>
<keyword evidence="1" id="KW-0472">Membrane</keyword>
<comment type="caution">
    <text evidence="2">The sequence shown here is derived from an EMBL/GenBank/DDBJ whole genome shotgun (WGS) entry which is preliminary data.</text>
</comment>
<proteinExistence type="predicted"/>
<organism evidence="2 3">
    <name type="scientific">Marinigracilibium pacificum</name>
    <dbReference type="NCBI Taxonomy" id="2729599"/>
    <lineage>
        <taxon>Bacteria</taxon>
        <taxon>Pseudomonadati</taxon>
        <taxon>Bacteroidota</taxon>
        <taxon>Cytophagia</taxon>
        <taxon>Cytophagales</taxon>
        <taxon>Flammeovirgaceae</taxon>
        <taxon>Marinigracilibium</taxon>
    </lineage>
</organism>
<keyword evidence="1" id="KW-1133">Transmembrane helix</keyword>
<gene>
    <name evidence="2" type="ORF">HH304_18125</name>
</gene>
<accession>A0A848JBD1</accession>
<evidence type="ECO:0000313" key="2">
    <source>
        <dbReference type="EMBL" id="NMM50332.1"/>
    </source>
</evidence>
<sequence>MMKSTLVVRINNDLDWDLFDQSKLAMGTIFLKDIICFQIIGASVLVKSPNSYFKMERGIVIWPVGGRPVMNSTKPNQRIEVLVKKIILTKPQSKYDGPSYFIN</sequence>